<dbReference type="InterPro" id="IPR050639">
    <property type="entry name" value="SSR_resolvase"/>
</dbReference>
<dbReference type="RefSeq" id="WP_142464062.1">
    <property type="nucleotide sequence ID" value="NZ_CABGHF010000056.1"/>
</dbReference>
<dbReference type="InterPro" id="IPR036162">
    <property type="entry name" value="Resolvase-like_N_sf"/>
</dbReference>
<dbReference type="Pfam" id="PF13408">
    <property type="entry name" value="Zn_ribbon_recom"/>
    <property type="match status" value="1"/>
</dbReference>
<dbReference type="SUPFAM" id="SSF53041">
    <property type="entry name" value="Resolvase-like"/>
    <property type="match status" value="1"/>
</dbReference>
<dbReference type="Pfam" id="PF00239">
    <property type="entry name" value="Resolvase"/>
    <property type="match status" value="1"/>
</dbReference>
<dbReference type="AlphaFoldDB" id="A0A564NL08"/>
<sequence>MKKKLYSYIRWSSAQQTSGTSLERQTAAAAEYAKTHDLEFVEILDAGVSAFRGKNATDGALAEFIAAVENGAIPSDSWLYVENLDRLSRATVRNALKLLLHITDLGVTVVTGMDGKIYSAETMDKDFTDLMISLLLFSRANEESKTKSDRVKEASMKALARVQAGLPATIKGGGADPFWIQRGGRETSPTQHPSHWLAIKKIVELSLQGIGCNRIRQVLNDDPTLYPPPRQKDTPRRRALLDAGLAPTGWNIHRIEDARRQPSLYGLKTITLSGHTYNLEGYYPAVCSEEEFHLIQNISASNRLKSGDIRNTITLLSGLNLCKCGSCGGWVTTFRKNGKLTYRCDAGHRKIHHCPTTWSLNALIIESATVRALIAGVAHNIIEDSQDLESVAGEIDNRRAEVVEIDRKRERLAVRIAEEDDDLLMQQLRQYNARKRDLLAEIGTLTQREALRSEEHNAAERLAEAQRLLTGEMVADIYTAERLAVRELIRKSVRQVSIWKRQDKSLKLECEFISGWRYSFEGVMDGSLKSFIEYQTSPDGINMLEIYGKLNAITAKVFSRVLGADDCVISPNLSHVQAYQDMAVRLGHSPLTGSQFFWK</sequence>
<dbReference type="EMBL" id="CABGHF010000056">
    <property type="protein sequence ID" value="VUT06901.1"/>
    <property type="molecule type" value="Genomic_DNA"/>
</dbReference>
<keyword evidence="1" id="KW-0238">DNA-binding</keyword>
<name>A0A564NL08_9ENTR</name>
<dbReference type="Pfam" id="PF07508">
    <property type="entry name" value="Recombinase"/>
    <property type="match status" value="1"/>
</dbReference>
<reference evidence="5 6" key="1">
    <citation type="submission" date="2019-07" db="EMBL/GenBank/DDBJ databases">
        <authorList>
            <person name="Brisse S."/>
            <person name="Rodrigues C."/>
            <person name="Thorpe H."/>
        </authorList>
    </citation>
    <scope>NUCLEOTIDE SEQUENCE [LARGE SCALE GENOMIC DNA]</scope>
    <source>
        <strain evidence="5">SB6408</strain>
    </source>
</reference>
<evidence type="ECO:0000256" key="3">
    <source>
        <dbReference type="SAM" id="Coils"/>
    </source>
</evidence>
<keyword evidence="2" id="KW-0233">DNA recombination</keyword>
<protein>
    <recommendedName>
        <fullName evidence="4">Resolvase/invertase-type recombinase catalytic domain-containing protein</fullName>
    </recommendedName>
</protein>
<dbReference type="GO" id="GO:0003677">
    <property type="term" value="F:DNA binding"/>
    <property type="evidence" value="ECO:0007669"/>
    <property type="project" value="UniProtKB-KW"/>
</dbReference>
<organism evidence="5 6">
    <name type="scientific">Klebsiella spallanzanii</name>
    <dbReference type="NCBI Taxonomy" id="2587528"/>
    <lineage>
        <taxon>Bacteria</taxon>
        <taxon>Pseudomonadati</taxon>
        <taxon>Pseudomonadota</taxon>
        <taxon>Gammaproteobacteria</taxon>
        <taxon>Enterobacterales</taxon>
        <taxon>Enterobacteriaceae</taxon>
        <taxon>Klebsiella/Raoultella group</taxon>
        <taxon>Klebsiella</taxon>
    </lineage>
</organism>
<dbReference type="Gene3D" id="3.40.50.1390">
    <property type="entry name" value="Resolvase, N-terminal catalytic domain"/>
    <property type="match status" value="1"/>
</dbReference>
<evidence type="ECO:0000313" key="6">
    <source>
        <dbReference type="Proteomes" id="UP000318370"/>
    </source>
</evidence>
<dbReference type="CDD" id="cd00338">
    <property type="entry name" value="Ser_Recombinase"/>
    <property type="match status" value="1"/>
</dbReference>
<evidence type="ECO:0000313" key="5">
    <source>
        <dbReference type="EMBL" id="VUT06901.1"/>
    </source>
</evidence>
<evidence type="ECO:0000256" key="2">
    <source>
        <dbReference type="ARBA" id="ARBA00023172"/>
    </source>
</evidence>
<feature type="domain" description="Resolvase/invertase-type recombinase catalytic" evidence="4">
    <location>
        <begin position="4"/>
        <end position="162"/>
    </location>
</feature>
<dbReference type="InterPro" id="IPR025827">
    <property type="entry name" value="Zn_ribbon_recom_dom"/>
</dbReference>
<dbReference type="PROSITE" id="PS51736">
    <property type="entry name" value="RECOMBINASES_3"/>
    <property type="match status" value="1"/>
</dbReference>
<dbReference type="SMART" id="SM00857">
    <property type="entry name" value="Resolvase"/>
    <property type="match status" value="1"/>
</dbReference>
<feature type="coiled-coil region" evidence="3">
    <location>
        <begin position="428"/>
        <end position="468"/>
    </location>
</feature>
<keyword evidence="3" id="KW-0175">Coiled coil</keyword>
<evidence type="ECO:0000256" key="1">
    <source>
        <dbReference type="ARBA" id="ARBA00023125"/>
    </source>
</evidence>
<dbReference type="GO" id="GO:0000150">
    <property type="term" value="F:DNA strand exchange activity"/>
    <property type="evidence" value="ECO:0007669"/>
    <property type="project" value="InterPro"/>
</dbReference>
<accession>A0A564NL08</accession>
<dbReference type="InterPro" id="IPR006119">
    <property type="entry name" value="Resolv_N"/>
</dbReference>
<dbReference type="InterPro" id="IPR011109">
    <property type="entry name" value="DNA_bind_recombinase_dom"/>
</dbReference>
<proteinExistence type="predicted"/>
<dbReference type="Proteomes" id="UP000318370">
    <property type="component" value="Unassembled WGS sequence"/>
</dbReference>
<dbReference type="PANTHER" id="PTHR30461">
    <property type="entry name" value="DNA-INVERTASE FROM LAMBDOID PROPHAGE"/>
    <property type="match status" value="1"/>
</dbReference>
<gene>
    <name evidence="5" type="ORF">SB6408_02420</name>
</gene>
<dbReference type="PANTHER" id="PTHR30461:SF2">
    <property type="entry name" value="SERINE RECOMBINASE PINE-RELATED"/>
    <property type="match status" value="1"/>
</dbReference>
<evidence type="ECO:0000259" key="4">
    <source>
        <dbReference type="PROSITE" id="PS51736"/>
    </source>
</evidence>